<dbReference type="Pfam" id="PF13692">
    <property type="entry name" value="Glyco_trans_1_4"/>
    <property type="match status" value="1"/>
</dbReference>
<evidence type="ECO:0000313" key="4">
    <source>
        <dbReference type="EMBL" id="GAA4724469.1"/>
    </source>
</evidence>
<dbReference type="EMBL" id="BAABHM010000036">
    <property type="protein sequence ID" value="GAA4724469.1"/>
    <property type="molecule type" value="Genomic_DNA"/>
</dbReference>
<dbReference type="Proteomes" id="UP001500843">
    <property type="component" value="Unassembled WGS sequence"/>
</dbReference>
<sequence>MDPSGPARSPARRVAVICDYALDYLGGAQTALIEQVAALVAHGADVVVVAPSSPEAAARAGLSEGVTYVQVPARWVLPGLALPVVANSAGLRRLLAAVFTEHQVDVVQLHSEFGVAAGAISVAKGLGLPVVHTVHTFFWQTSLRPQRLVAALVRAFHRGITGWRPTRAGLADRAADGALRNMTLGVAQRADQVVSPSAHQAERLRAAGLERVAVVPNTVRASGHAARPLEGVDIPLRIIWIGRCEPEKRILPFVRALTAAQRRLGPGRLRGVVVGDGSQLAEARQAAGDAEIDFLGRQDHDRVPELLARAHLVALTSYGFDNQPMTIVEAVAAGRGVLYCDPALSEGLAGPGIEVPVSEAGISAALVDLVERPDRVLAASRATEQARAEFAPEAHARRMSDLYDDAIRRLRGDRTRAAA</sequence>
<dbReference type="CDD" id="cd03801">
    <property type="entry name" value="GT4_PimA-like"/>
    <property type="match status" value="1"/>
</dbReference>
<evidence type="ECO:0000256" key="1">
    <source>
        <dbReference type="ARBA" id="ARBA00022676"/>
    </source>
</evidence>
<evidence type="ECO:0000256" key="2">
    <source>
        <dbReference type="ARBA" id="ARBA00022679"/>
    </source>
</evidence>
<accession>A0ABP8YAB4</accession>
<dbReference type="SUPFAM" id="SSF53756">
    <property type="entry name" value="UDP-Glycosyltransferase/glycogen phosphorylase"/>
    <property type="match status" value="1"/>
</dbReference>
<feature type="domain" description="Glycosyltransferase subfamily 4-like N-terminal" evidence="3">
    <location>
        <begin position="26"/>
        <end position="219"/>
    </location>
</feature>
<evidence type="ECO:0000313" key="5">
    <source>
        <dbReference type="Proteomes" id="UP001500843"/>
    </source>
</evidence>
<keyword evidence="1" id="KW-0328">Glycosyltransferase</keyword>
<keyword evidence="2" id="KW-0808">Transferase</keyword>
<proteinExistence type="predicted"/>
<keyword evidence="5" id="KW-1185">Reference proteome</keyword>
<name>A0ABP8YAB4_9MICO</name>
<dbReference type="PANTHER" id="PTHR45947">
    <property type="entry name" value="SULFOQUINOVOSYL TRANSFERASE SQD2"/>
    <property type="match status" value="1"/>
</dbReference>
<comment type="caution">
    <text evidence="4">The sequence shown here is derived from an EMBL/GenBank/DDBJ whole genome shotgun (WGS) entry which is preliminary data.</text>
</comment>
<reference evidence="5" key="1">
    <citation type="journal article" date="2019" name="Int. J. Syst. Evol. Microbiol.">
        <title>The Global Catalogue of Microorganisms (GCM) 10K type strain sequencing project: providing services to taxonomists for standard genome sequencing and annotation.</title>
        <authorList>
            <consortium name="The Broad Institute Genomics Platform"/>
            <consortium name="The Broad Institute Genome Sequencing Center for Infectious Disease"/>
            <person name="Wu L."/>
            <person name="Ma J."/>
        </authorList>
    </citation>
    <scope>NUCLEOTIDE SEQUENCE [LARGE SCALE GENOMIC DNA]</scope>
    <source>
        <strain evidence="5">JCM 17975</strain>
    </source>
</reference>
<gene>
    <name evidence="4" type="ORF">GCM10023198_56880</name>
</gene>
<organism evidence="4 5">
    <name type="scientific">Promicromonospora umidemergens</name>
    <dbReference type="NCBI Taxonomy" id="629679"/>
    <lineage>
        <taxon>Bacteria</taxon>
        <taxon>Bacillati</taxon>
        <taxon>Actinomycetota</taxon>
        <taxon>Actinomycetes</taxon>
        <taxon>Micrococcales</taxon>
        <taxon>Promicromonosporaceae</taxon>
        <taxon>Promicromonospora</taxon>
    </lineage>
</organism>
<protein>
    <submittedName>
        <fullName evidence="4">Glycosyltransferase</fullName>
    </submittedName>
</protein>
<dbReference type="Gene3D" id="3.40.50.2000">
    <property type="entry name" value="Glycogen Phosphorylase B"/>
    <property type="match status" value="2"/>
</dbReference>
<dbReference type="InterPro" id="IPR050194">
    <property type="entry name" value="Glycosyltransferase_grp1"/>
</dbReference>
<dbReference type="Pfam" id="PF13439">
    <property type="entry name" value="Glyco_transf_4"/>
    <property type="match status" value="1"/>
</dbReference>
<dbReference type="PANTHER" id="PTHR45947:SF13">
    <property type="entry name" value="TRANSFERASE"/>
    <property type="match status" value="1"/>
</dbReference>
<dbReference type="InterPro" id="IPR028098">
    <property type="entry name" value="Glyco_trans_4-like_N"/>
</dbReference>
<evidence type="ECO:0000259" key="3">
    <source>
        <dbReference type="Pfam" id="PF13439"/>
    </source>
</evidence>